<sequence length="174" mass="19229">MTISRSVSFQLTNIRYTVAKSKGAYRVNDPVIDIAEEVAAPVQVSAHAGHQVTGTVNIEKLHVVILHLCEQAAAQVENDILGILFQKDDHHIPQAFPAQLDDQHYSQNRQQGIRISSHNHIVNETAGKGRVHQQQEAGESADAQGDDMAAAVRNIHILPQPFDLLAQHRDNFLL</sequence>
<dbReference type="EMBL" id="KC246852">
    <property type="protein sequence ID" value="AHF25783.1"/>
    <property type="molecule type" value="Genomic_DNA"/>
</dbReference>
<name>W0FLJ2_9BACT</name>
<accession>W0FLJ2</accession>
<evidence type="ECO:0000313" key="1">
    <source>
        <dbReference type="EMBL" id="AHF25783.1"/>
    </source>
</evidence>
<protein>
    <submittedName>
        <fullName evidence="1">Uncharacterized protein</fullName>
    </submittedName>
</protein>
<reference evidence="1" key="1">
    <citation type="journal article" date="2013" name="PLoS ONE">
        <title>Metagenomic insights into the carbohydrate-active enzymes carried by the microorganisms adhering to solid digesta in the rumen of cows.</title>
        <authorList>
            <person name="Wang L."/>
            <person name="Hatem A."/>
            <person name="Catalyurek U.V."/>
            <person name="Morrison M."/>
            <person name="Yu Z."/>
        </authorList>
    </citation>
    <scope>NUCLEOTIDE SEQUENCE</scope>
</reference>
<organism evidence="1">
    <name type="scientific">uncultured bacterium Contigcl_141</name>
    <dbReference type="NCBI Taxonomy" id="1393646"/>
    <lineage>
        <taxon>Bacteria</taxon>
        <taxon>environmental samples</taxon>
    </lineage>
</organism>
<dbReference type="AlphaFoldDB" id="W0FLJ2"/>
<proteinExistence type="predicted"/>